<reference evidence="2" key="1">
    <citation type="submission" date="2021-09" db="EMBL/GenBank/DDBJ databases">
        <authorList>
            <consortium name="AG Swart"/>
            <person name="Singh M."/>
            <person name="Singh A."/>
            <person name="Seah K."/>
            <person name="Emmerich C."/>
        </authorList>
    </citation>
    <scope>NUCLEOTIDE SEQUENCE</scope>
    <source>
        <strain evidence="2">ATCC30299</strain>
    </source>
</reference>
<keyword evidence="3" id="KW-1185">Reference proteome</keyword>
<accession>A0AAU9K1P4</accession>
<evidence type="ECO:0000256" key="1">
    <source>
        <dbReference type="SAM" id="MobiDB-lite"/>
    </source>
</evidence>
<dbReference type="EMBL" id="CAJZBQ010000048">
    <property type="protein sequence ID" value="CAG9329562.1"/>
    <property type="molecule type" value="Genomic_DNA"/>
</dbReference>
<dbReference type="Proteomes" id="UP001162131">
    <property type="component" value="Unassembled WGS sequence"/>
</dbReference>
<sequence length="100" mass="11393">MGVCCSMRFDLKEPSDNLQMKRARPLRNSKLDLNSQIIIQKELVIKRKVLNAPKLKLDENPLYKKRLWTQTSSSVSRNLTPTRSLDNILDTGSPSLVSPL</sequence>
<evidence type="ECO:0000313" key="3">
    <source>
        <dbReference type="Proteomes" id="UP001162131"/>
    </source>
</evidence>
<evidence type="ECO:0000313" key="2">
    <source>
        <dbReference type="EMBL" id="CAG9329562.1"/>
    </source>
</evidence>
<comment type="caution">
    <text evidence="2">The sequence shown here is derived from an EMBL/GenBank/DDBJ whole genome shotgun (WGS) entry which is preliminary data.</text>
</comment>
<protein>
    <submittedName>
        <fullName evidence="2">Uncharacterized protein</fullName>
    </submittedName>
</protein>
<feature type="region of interest" description="Disordered" evidence="1">
    <location>
        <begin position="70"/>
        <end position="100"/>
    </location>
</feature>
<dbReference type="AlphaFoldDB" id="A0AAU9K1P4"/>
<gene>
    <name evidence="2" type="ORF">BSTOLATCC_MIC49194</name>
</gene>
<name>A0AAU9K1P4_9CILI</name>
<organism evidence="2 3">
    <name type="scientific">Blepharisma stoltei</name>
    <dbReference type="NCBI Taxonomy" id="1481888"/>
    <lineage>
        <taxon>Eukaryota</taxon>
        <taxon>Sar</taxon>
        <taxon>Alveolata</taxon>
        <taxon>Ciliophora</taxon>
        <taxon>Postciliodesmatophora</taxon>
        <taxon>Heterotrichea</taxon>
        <taxon>Heterotrichida</taxon>
        <taxon>Blepharismidae</taxon>
        <taxon>Blepharisma</taxon>
    </lineage>
</organism>
<proteinExistence type="predicted"/>